<evidence type="ECO:0000313" key="2">
    <source>
        <dbReference type="EMBL" id="ODQ75291.1"/>
    </source>
</evidence>
<dbReference type="STRING" id="675824.A0A1E3QC91"/>
<keyword evidence="3" id="KW-1185">Reference proteome</keyword>
<protein>
    <submittedName>
        <fullName evidence="2">Uncharacterized protein</fullName>
    </submittedName>
</protein>
<dbReference type="EMBL" id="KV454291">
    <property type="protein sequence ID" value="ODQ75291.1"/>
    <property type="molecule type" value="Genomic_DNA"/>
</dbReference>
<dbReference type="PANTHER" id="PTHR38887">
    <property type="entry name" value="CHROMOSOME 21, WHOLE GENOME SHOTGUN SEQUENCE"/>
    <property type="match status" value="1"/>
</dbReference>
<evidence type="ECO:0000313" key="3">
    <source>
        <dbReference type="Proteomes" id="UP000094385"/>
    </source>
</evidence>
<feature type="region of interest" description="Disordered" evidence="1">
    <location>
        <begin position="74"/>
        <end position="97"/>
    </location>
</feature>
<accession>A0A1E3QC91</accession>
<dbReference type="OrthoDB" id="3068835at2759"/>
<dbReference type="CDD" id="cd22249">
    <property type="entry name" value="UDM1_RNF168_RNF169-like"/>
    <property type="match status" value="1"/>
</dbReference>
<proteinExistence type="predicted"/>
<organism evidence="2 3">
    <name type="scientific">Lipomyces starkeyi NRRL Y-11557</name>
    <dbReference type="NCBI Taxonomy" id="675824"/>
    <lineage>
        <taxon>Eukaryota</taxon>
        <taxon>Fungi</taxon>
        <taxon>Dikarya</taxon>
        <taxon>Ascomycota</taxon>
        <taxon>Saccharomycotina</taxon>
        <taxon>Lipomycetes</taxon>
        <taxon>Lipomycetales</taxon>
        <taxon>Lipomycetaceae</taxon>
        <taxon>Lipomyces</taxon>
    </lineage>
</organism>
<feature type="compositionally biased region" description="Polar residues" evidence="1">
    <location>
        <begin position="138"/>
        <end position="149"/>
    </location>
</feature>
<feature type="compositionally biased region" description="Basic and acidic residues" evidence="1">
    <location>
        <begin position="470"/>
        <end position="484"/>
    </location>
</feature>
<feature type="compositionally biased region" description="Polar residues" evidence="1">
    <location>
        <begin position="111"/>
        <end position="120"/>
    </location>
</feature>
<feature type="compositionally biased region" description="Basic and acidic residues" evidence="1">
    <location>
        <begin position="430"/>
        <end position="460"/>
    </location>
</feature>
<dbReference type="InterPro" id="IPR053221">
    <property type="entry name" value="Burnettramic_acid_biosynth"/>
</dbReference>
<feature type="region of interest" description="Disordered" evidence="1">
    <location>
        <begin position="430"/>
        <end position="484"/>
    </location>
</feature>
<dbReference type="PANTHER" id="PTHR38887:SF1">
    <property type="entry name" value="RAS MODIFICATION PROTEIN ERF4"/>
    <property type="match status" value="1"/>
</dbReference>
<evidence type="ECO:0000256" key="1">
    <source>
        <dbReference type="SAM" id="MobiDB-lite"/>
    </source>
</evidence>
<dbReference type="Proteomes" id="UP000094385">
    <property type="component" value="Unassembled WGS sequence"/>
</dbReference>
<gene>
    <name evidence="2" type="ORF">LIPSTDRAFT_69513</name>
</gene>
<feature type="region of interest" description="Disordered" evidence="1">
    <location>
        <begin position="111"/>
        <end position="170"/>
    </location>
</feature>
<reference evidence="2 3" key="1">
    <citation type="journal article" date="2016" name="Proc. Natl. Acad. Sci. U.S.A.">
        <title>Comparative genomics of biotechnologically important yeasts.</title>
        <authorList>
            <person name="Riley R."/>
            <person name="Haridas S."/>
            <person name="Wolfe K.H."/>
            <person name="Lopes M.R."/>
            <person name="Hittinger C.T."/>
            <person name="Goeker M."/>
            <person name="Salamov A.A."/>
            <person name="Wisecaver J.H."/>
            <person name="Long T.M."/>
            <person name="Calvey C.H."/>
            <person name="Aerts A.L."/>
            <person name="Barry K.W."/>
            <person name="Choi C."/>
            <person name="Clum A."/>
            <person name="Coughlan A.Y."/>
            <person name="Deshpande S."/>
            <person name="Douglass A.P."/>
            <person name="Hanson S.J."/>
            <person name="Klenk H.-P."/>
            <person name="LaButti K.M."/>
            <person name="Lapidus A."/>
            <person name="Lindquist E.A."/>
            <person name="Lipzen A.M."/>
            <person name="Meier-Kolthoff J.P."/>
            <person name="Ohm R.A."/>
            <person name="Otillar R.P."/>
            <person name="Pangilinan J.L."/>
            <person name="Peng Y."/>
            <person name="Rokas A."/>
            <person name="Rosa C.A."/>
            <person name="Scheuner C."/>
            <person name="Sibirny A.A."/>
            <person name="Slot J.C."/>
            <person name="Stielow J.B."/>
            <person name="Sun H."/>
            <person name="Kurtzman C.P."/>
            <person name="Blackwell M."/>
            <person name="Grigoriev I.V."/>
            <person name="Jeffries T.W."/>
        </authorList>
    </citation>
    <scope>NUCLEOTIDE SEQUENCE [LARGE SCALE GENOMIC DNA]</scope>
    <source>
        <strain evidence="2 3">NRRL Y-11557</strain>
    </source>
</reference>
<sequence length="505" mass="56890">MKQFSDENPPPYEDIYSGSRQHYVDSAAGRHLHDEAHSFFYPREHQSSYTHGVESRYALDPSIVDGANDGQRYNTAANVYGQPDNRNLPPISGYHEAPAQNSYTYRQIRSAVGPSQQANSERGGFSDPRWDFSDDVIGSNNQYSNNAVRGSSDESDALSSQDDGSDTYDDDESIAEALHLQVRCAPPYDTIPRLRKPIVLPQMMSGAGVPFCRAYSRELESHGISCEEFLEFVDKLNVVSTANPPLQVLGLVGGVLGFVPSFWFQIAGAATQAVATVGVYAVSKGRTESFMKQANRELFAPRRLRVELCNTSALSKMLGLNSEIPFFAPLSHGNKDQPVNERRLAALDGYVSSLTFQVPPPGPQASVLARLSDKQVKRQLKRSENKLMKDRGKALKKMPGEHPKSLKEYEKEMRKLNKEIDKLNRKAEKEIAKKSKEKNERKRIKEVEKARQEQEKELRKINKGMNKLGLDAEKEKSKEQKDYEMEDKEIKAFKKILWIVVVNLE</sequence>
<name>A0A1E3QC91_LIPST</name>
<dbReference type="AlphaFoldDB" id="A0A1E3QC91"/>